<gene>
    <name evidence="2" type="ORF">NBT09_02900</name>
</gene>
<evidence type="ECO:0000259" key="1">
    <source>
        <dbReference type="Pfam" id="PF13401"/>
    </source>
</evidence>
<name>A0ABY4U0Y6_RICCR</name>
<keyword evidence="3" id="KW-1185">Reference proteome</keyword>
<dbReference type="Proteomes" id="UP001056268">
    <property type="component" value="Chromosome"/>
</dbReference>
<keyword evidence="2" id="KW-0547">Nucleotide-binding</keyword>
<sequence length="302" mass="34884">MSIDKKEIPNLIKQQLKVIKELYEIKPQYGKYYIFTNLPKVKVDDLREQILRLIEVSREAKKVLEDCNAYTPNESIKVTENIISNLPPLSTYNLIVRNEILQQIEETLNEKRFVTVSAFVGAGKTTLAIKYGDRQTQAKKKIVRFINADSADKVLEAYRQLAKEFTIYVIDEKEENIIRLVHERIANLNSAILFIFDNVEDHKDIEPYLNSIINILNDKAQVIITTKNNNLSDDIENIILESFSKKEAILYLKKSLKNRLNKKDIDKLVEDFGSNDAASPYRLSKAVAYLKANKLLKVNDYI</sequence>
<accession>A0ABY4U0Y6</accession>
<dbReference type="RefSeq" id="WP_250720105.1">
    <property type="nucleotide sequence ID" value="NZ_CP098324.1"/>
</dbReference>
<dbReference type="SUPFAM" id="SSF52540">
    <property type="entry name" value="P-loop containing nucleoside triphosphate hydrolases"/>
    <property type="match status" value="1"/>
</dbReference>
<dbReference type="Pfam" id="PF13401">
    <property type="entry name" value="AAA_22"/>
    <property type="match status" value="1"/>
</dbReference>
<evidence type="ECO:0000313" key="3">
    <source>
        <dbReference type="Proteomes" id="UP001056268"/>
    </source>
</evidence>
<dbReference type="EMBL" id="CP098324">
    <property type="protein sequence ID" value="URW78288.1"/>
    <property type="molecule type" value="Genomic_DNA"/>
</dbReference>
<keyword evidence="2" id="KW-0067">ATP-binding</keyword>
<dbReference type="InterPro" id="IPR049945">
    <property type="entry name" value="AAA_22"/>
</dbReference>
<proteinExistence type="predicted"/>
<protein>
    <submittedName>
        <fullName evidence="2">ATP-binding protein</fullName>
    </submittedName>
</protein>
<dbReference type="Gene3D" id="3.40.50.300">
    <property type="entry name" value="P-loop containing nucleotide triphosphate hydrolases"/>
    <property type="match status" value="1"/>
</dbReference>
<organism evidence="2 3">
    <name type="scientific">Rickettsia conorii subsp. raoultii</name>
    <dbReference type="NCBI Taxonomy" id="369822"/>
    <lineage>
        <taxon>Bacteria</taxon>
        <taxon>Pseudomonadati</taxon>
        <taxon>Pseudomonadota</taxon>
        <taxon>Alphaproteobacteria</taxon>
        <taxon>Rickettsiales</taxon>
        <taxon>Rickettsiaceae</taxon>
        <taxon>Rickettsieae</taxon>
        <taxon>Rickettsia</taxon>
        <taxon>spotted fever group</taxon>
    </lineage>
</organism>
<dbReference type="GO" id="GO:0005524">
    <property type="term" value="F:ATP binding"/>
    <property type="evidence" value="ECO:0007669"/>
    <property type="project" value="UniProtKB-KW"/>
</dbReference>
<reference evidence="2" key="1">
    <citation type="submission" date="2022-05" db="EMBL/GenBank/DDBJ databases">
        <title>Tracking Rickettsia raoultii infection dynamics in vivo by bioorthogonal metabolic labeling.</title>
        <authorList>
            <person name="Zhu D.-Y."/>
            <person name="Jia N."/>
            <person name="Li C."/>
            <person name="Zhang M.-Z."/>
            <person name="Liu H.-B."/>
            <person name="Cao W.-C."/>
        </authorList>
    </citation>
    <scope>NUCLEOTIDE SEQUENCE</scope>
    <source>
        <strain evidence="2">BIME</strain>
    </source>
</reference>
<dbReference type="InterPro" id="IPR027417">
    <property type="entry name" value="P-loop_NTPase"/>
</dbReference>
<evidence type="ECO:0000313" key="2">
    <source>
        <dbReference type="EMBL" id="URW78288.1"/>
    </source>
</evidence>
<feature type="domain" description="ORC1/DEAH AAA+ ATPase" evidence="1">
    <location>
        <begin position="110"/>
        <end position="220"/>
    </location>
</feature>